<keyword evidence="3" id="KW-0732">Signal</keyword>
<dbReference type="InterPro" id="IPR050776">
    <property type="entry name" value="Ank_Repeat/CDKN_Inhibitor"/>
</dbReference>
<evidence type="ECO:0008006" key="6">
    <source>
        <dbReference type="Google" id="ProtNLM"/>
    </source>
</evidence>
<sequence>MYLFPCKILLWSFICVRCPDLQVKIHISFPTLLRSFTGPLTGALEAGQASEDPSQRSRTQDTCPQRLDMATYETDPDIGFDQDDPKYWRALHYKLHYAILYKDVAEVKRVLSLGADINFKNEHGYTALEWADHLKHLEVAKCLLQTMNVKLHGYLEILKHIRTKHPIIVRALLEMGVAGMLAKNKRYHRGLILQACRVGHPTILQMLINCVPGYMVTDYKQVYLQVAASEHNDDVLEILRERARQEEAWRENYFRPRTPVTPVQLPPRDLEYEKIFDEYINPDAYLP</sequence>
<feature type="signal peptide" evidence="3">
    <location>
        <begin position="1"/>
        <end position="18"/>
    </location>
</feature>
<dbReference type="EMBL" id="BOPL01000004">
    <property type="protein sequence ID" value="GIK02594.1"/>
    <property type="molecule type" value="Genomic_DNA"/>
</dbReference>
<feature type="chain" id="PRO_5040263913" description="Ankyrin repeat protein" evidence="3">
    <location>
        <begin position="19"/>
        <end position="287"/>
    </location>
</feature>
<evidence type="ECO:0000256" key="2">
    <source>
        <dbReference type="ARBA" id="ARBA00023043"/>
    </source>
</evidence>
<dbReference type="AlphaFoldDB" id="A0A9P3F2I6"/>
<keyword evidence="1" id="KW-0677">Repeat</keyword>
<dbReference type="OrthoDB" id="194358at2759"/>
<keyword evidence="2" id="KW-0040">ANK repeat</keyword>
<proteinExistence type="predicted"/>
<dbReference type="Gene3D" id="1.25.40.20">
    <property type="entry name" value="Ankyrin repeat-containing domain"/>
    <property type="match status" value="1"/>
</dbReference>
<dbReference type="GeneID" id="66934632"/>
<evidence type="ECO:0000313" key="5">
    <source>
        <dbReference type="Proteomes" id="UP000710440"/>
    </source>
</evidence>
<gene>
    <name evidence="4" type="ORF">Aspvir_006650</name>
</gene>
<accession>A0A9P3F2I6</accession>
<name>A0A9P3F2I6_ASPVI</name>
<dbReference type="InterPro" id="IPR036770">
    <property type="entry name" value="Ankyrin_rpt-contain_sf"/>
</dbReference>
<comment type="caution">
    <text evidence="4">The sequence shown here is derived from an EMBL/GenBank/DDBJ whole genome shotgun (WGS) entry which is preliminary data.</text>
</comment>
<dbReference type="RefSeq" id="XP_043125780.1">
    <property type="nucleotide sequence ID" value="XM_043269845.1"/>
</dbReference>
<evidence type="ECO:0000256" key="3">
    <source>
        <dbReference type="SAM" id="SignalP"/>
    </source>
</evidence>
<reference evidence="4 5" key="1">
    <citation type="submission" date="2021-02" db="EMBL/GenBank/DDBJ databases">
        <title>Pan-genome distribution and transcriptional activeness of fungal secondary metabolism genes in Aspergillus section Fumigati.</title>
        <authorList>
            <person name="Takahashi H."/>
            <person name="Umemura M."/>
            <person name="Ninomiya A."/>
            <person name="Kusuya Y."/>
            <person name="Urayama S."/>
            <person name="Shimizu M."/>
            <person name="Watanabe A."/>
            <person name="Kamei K."/>
            <person name="Yaguchi T."/>
            <person name="Hagiwara D."/>
        </authorList>
    </citation>
    <scope>NUCLEOTIDE SEQUENCE [LARGE SCALE GENOMIC DNA]</scope>
    <source>
        <strain evidence="4 5">IFM 47045</strain>
    </source>
</reference>
<dbReference type="Proteomes" id="UP000710440">
    <property type="component" value="Unassembled WGS sequence"/>
</dbReference>
<protein>
    <recommendedName>
        <fullName evidence="6">Ankyrin repeat protein</fullName>
    </recommendedName>
</protein>
<dbReference type="SUPFAM" id="SSF48403">
    <property type="entry name" value="Ankyrin repeat"/>
    <property type="match status" value="1"/>
</dbReference>
<evidence type="ECO:0000256" key="1">
    <source>
        <dbReference type="ARBA" id="ARBA00022737"/>
    </source>
</evidence>
<dbReference type="PANTHER" id="PTHR24201">
    <property type="entry name" value="ANK_REP_REGION DOMAIN-CONTAINING PROTEIN"/>
    <property type="match status" value="1"/>
</dbReference>
<keyword evidence="5" id="KW-1185">Reference proteome</keyword>
<evidence type="ECO:0000313" key="4">
    <source>
        <dbReference type="EMBL" id="GIK02594.1"/>
    </source>
</evidence>
<organism evidence="4 5">
    <name type="scientific">Aspergillus viridinutans</name>
    <dbReference type="NCBI Taxonomy" id="75553"/>
    <lineage>
        <taxon>Eukaryota</taxon>
        <taxon>Fungi</taxon>
        <taxon>Dikarya</taxon>
        <taxon>Ascomycota</taxon>
        <taxon>Pezizomycotina</taxon>
        <taxon>Eurotiomycetes</taxon>
        <taxon>Eurotiomycetidae</taxon>
        <taxon>Eurotiales</taxon>
        <taxon>Aspergillaceae</taxon>
        <taxon>Aspergillus</taxon>
        <taxon>Aspergillus subgen. Fumigati</taxon>
    </lineage>
</organism>